<accession>A0A1W1YUW5</accession>
<name>A0A1W1YUW5_9LACT</name>
<feature type="signal peptide" evidence="1">
    <location>
        <begin position="1"/>
        <end position="25"/>
    </location>
</feature>
<dbReference type="RefSeq" id="WP_084099066.1">
    <property type="nucleotide sequence ID" value="NZ_FWXK01000004.1"/>
</dbReference>
<dbReference type="AlphaFoldDB" id="A0A1W1YUW5"/>
<dbReference type="Proteomes" id="UP000243884">
    <property type="component" value="Unassembled WGS sequence"/>
</dbReference>
<evidence type="ECO:0000313" key="3">
    <source>
        <dbReference type="Proteomes" id="UP000243884"/>
    </source>
</evidence>
<gene>
    <name evidence="2" type="ORF">SAMN04487984_0922</name>
</gene>
<protein>
    <recommendedName>
        <fullName evidence="4">YtxH-like protein</fullName>
    </recommendedName>
</protein>
<dbReference type="EMBL" id="FWXK01000004">
    <property type="protein sequence ID" value="SMC39977.1"/>
    <property type="molecule type" value="Genomic_DNA"/>
</dbReference>
<sequence length="95" mass="10653">MKNSTKATLIALGAIAGIAAISAIAVYEEDKNNRISDLMDDAGRHARQAKRQLRRQWDDLSFTTDRPTTERLADSARDVYDQAINRGKDIARHIK</sequence>
<dbReference type="STRING" id="371602.SAMN04487984_0922"/>
<evidence type="ECO:0008006" key="4">
    <source>
        <dbReference type="Google" id="ProtNLM"/>
    </source>
</evidence>
<reference evidence="3" key="1">
    <citation type="submission" date="2017-04" db="EMBL/GenBank/DDBJ databases">
        <authorList>
            <person name="Varghese N."/>
            <person name="Submissions S."/>
        </authorList>
    </citation>
    <scope>NUCLEOTIDE SEQUENCE [LARGE SCALE GENOMIC DNA]</scope>
    <source>
        <strain evidence="3">DSM 21500</strain>
    </source>
</reference>
<organism evidence="2 3">
    <name type="scientific">Aerococcus suis</name>
    <dbReference type="NCBI Taxonomy" id="371602"/>
    <lineage>
        <taxon>Bacteria</taxon>
        <taxon>Bacillati</taxon>
        <taxon>Bacillota</taxon>
        <taxon>Bacilli</taxon>
        <taxon>Lactobacillales</taxon>
        <taxon>Aerococcaceae</taxon>
        <taxon>Aerococcus</taxon>
    </lineage>
</organism>
<keyword evidence="1" id="KW-0732">Signal</keyword>
<evidence type="ECO:0000256" key="1">
    <source>
        <dbReference type="SAM" id="SignalP"/>
    </source>
</evidence>
<feature type="chain" id="PRO_5039662601" description="YtxH-like protein" evidence="1">
    <location>
        <begin position="26"/>
        <end position="95"/>
    </location>
</feature>
<proteinExistence type="predicted"/>
<keyword evidence="3" id="KW-1185">Reference proteome</keyword>
<evidence type="ECO:0000313" key="2">
    <source>
        <dbReference type="EMBL" id="SMC39977.1"/>
    </source>
</evidence>